<gene>
    <name evidence="13" type="ORF">EX30DRAFT_394203</name>
</gene>
<dbReference type="PANTHER" id="PTHR10142">
    <property type="entry name" value="DNA REPAIR PROTEIN COMPLEMENTING XP-A CELLS"/>
    <property type="match status" value="1"/>
</dbReference>
<sequence length="339" mass="38949">MASSTPRSSAPPPPPPPPPKPTTQLTPDQIRRIETNRLRAKSLRSALAHKPSTASSQNAPPTGTKRPAPSSRIGGTTSTIQPAKKFTKFVDYDLSKMTDTHGGFLSTTDDPHSILSSSNLRDKPAGMSLEDWSRHQLRVKMQHEKAGIFEPGISALELPEEQKLCWECGSPEIDWKWREVFACRVCEKCKRERPEKYSLLTKTECREDYMLTEPELKDKELLPYMEQPNPHKSTWSNMMLYMRYQVEAVAIKKWGSLEAMDAEYQRRTEVQKKRKEQKFTKQLRELKKKTRVDAWKRERQKESVNVKHEHVWGAPVTRPDGETVTTCEECGFEVEELVI</sequence>
<comment type="subcellular location">
    <subcellularLocation>
        <location evidence="1">Nucleus</location>
    </subcellularLocation>
</comment>
<evidence type="ECO:0000313" key="14">
    <source>
        <dbReference type="Proteomes" id="UP000298138"/>
    </source>
</evidence>
<keyword evidence="14" id="KW-1185">Reference proteome</keyword>
<keyword evidence="7" id="KW-0238">DNA-binding</keyword>
<evidence type="ECO:0000256" key="4">
    <source>
        <dbReference type="ARBA" id="ARBA00022763"/>
    </source>
</evidence>
<feature type="domain" description="XPA C-terminal" evidence="12">
    <location>
        <begin position="196"/>
        <end position="246"/>
    </location>
</feature>
<dbReference type="STRING" id="341454.A0A4S2N1W9"/>
<dbReference type="OrthoDB" id="5368863at2759"/>
<evidence type="ECO:0000256" key="3">
    <source>
        <dbReference type="ARBA" id="ARBA00022723"/>
    </source>
</evidence>
<name>A0A4S2N1W9_9PEZI</name>
<accession>A0A4S2N1W9</accession>
<dbReference type="InterPro" id="IPR022656">
    <property type="entry name" value="XPA_C"/>
</dbReference>
<evidence type="ECO:0000256" key="9">
    <source>
        <dbReference type="ARBA" id="ARBA00023242"/>
    </source>
</evidence>
<protein>
    <recommendedName>
        <fullName evidence="10">DNA repair protein RAD14</fullName>
    </recommendedName>
</protein>
<dbReference type="AlphaFoldDB" id="A0A4S2N1W9"/>
<dbReference type="GO" id="GO:0070914">
    <property type="term" value="P:UV-damage excision repair"/>
    <property type="evidence" value="ECO:0007669"/>
    <property type="project" value="TreeGrafter"/>
</dbReference>
<keyword evidence="9" id="KW-0539">Nucleus</keyword>
<keyword evidence="3" id="KW-0479">Metal-binding</keyword>
<dbReference type="GO" id="GO:0000715">
    <property type="term" value="P:nucleotide-excision repair, DNA damage recognition"/>
    <property type="evidence" value="ECO:0007669"/>
    <property type="project" value="TreeGrafter"/>
</dbReference>
<evidence type="ECO:0000256" key="6">
    <source>
        <dbReference type="ARBA" id="ARBA00022833"/>
    </source>
</evidence>
<dbReference type="EMBL" id="ML220114">
    <property type="protein sequence ID" value="TGZ82944.1"/>
    <property type="molecule type" value="Genomic_DNA"/>
</dbReference>
<dbReference type="GO" id="GO:0008270">
    <property type="term" value="F:zinc ion binding"/>
    <property type="evidence" value="ECO:0007669"/>
    <property type="project" value="UniProtKB-KW"/>
</dbReference>
<evidence type="ECO:0000256" key="5">
    <source>
        <dbReference type="ARBA" id="ARBA00022771"/>
    </source>
</evidence>
<feature type="region of interest" description="Disordered" evidence="11">
    <location>
        <begin position="1"/>
        <end position="80"/>
    </location>
</feature>
<evidence type="ECO:0000313" key="13">
    <source>
        <dbReference type="EMBL" id="TGZ82944.1"/>
    </source>
</evidence>
<dbReference type="GO" id="GO:0003684">
    <property type="term" value="F:damaged DNA binding"/>
    <property type="evidence" value="ECO:0007669"/>
    <property type="project" value="InterPro"/>
</dbReference>
<dbReference type="InterPro" id="IPR037129">
    <property type="entry name" value="XPA_sf"/>
</dbReference>
<dbReference type="CDD" id="cd21077">
    <property type="entry name" value="DBD_Rad14"/>
    <property type="match status" value="1"/>
</dbReference>
<dbReference type="NCBIfam" id="TIGR00598">
    <property type="entry name" value="rad14"/>
    <property type="match status" value="1"/>
</dbReference>
<dbReference type="FunCoup" id="A0A4S2N1W9">
    <property type="interactions" value="85"/>
</dbReference>
<evidence type="ECO:0000256" key="2">
    <source>
        <dbReference type="ARBA" id="ARBA00005548"/>
    </source>
</evidence>
<dbReference type="Gene3D" id="3.90.530.10">
    <property type="entry name" value="XPA C-terminal domain"/>
    <property type="match status" value="1"/>
</dbReference>
<reference evidence="13 14" key="1">
    <citation type="submission" date="2019-04" db="EMBL/GenBank/DDBJ databases">
        <title>Comparative genomics and transcriptomics to analyze fruiting body development in filamentous ascomycetes.</title>
        <authorList>
            <consortium name="DOE Joint Genome Institute"/>
            <person name="Lutkenhaus R."/>
            <person name="Traeger S."/>
            <person name="Breuer J."/>
            <person name="Kuo A."/>
            <person name="Lipzen A."/>
            <person name="Pangilinan J."/>
            <person name="Dilworth D."/>
            <person name="Sandor L."/>
            <person name="Poggeler S."/>
            <person name="Barry K."/>
            <person name="Grigoriev I.V."/>
            <person name="Nowrousian M."/>
        </authorList>
    </citation>
    <scope>NUCLEOTIDE SEQUENCE [LARGE SCALE GENOMIC DNA]</scope>
    <source>
        <strain evidence="13 14">CBS 389.68</strain>
    </source>
</reference>
<dbReference type="SUPFAM" id="SSF46955">
    <property type="entry name" value="Putative DNA-binding domain"/>
    <property type="match status" value="1"/>
</dbReference>
<evidence type="ECO:0000259" key="12">
    <source>
        <dbReference type="Pfam" id="PF05181"/>
    </source>
</evidence>
<organism evidence="13 14">
    <name type="scientific">Ascodesmis nigricans</name>
    <dbReference type="NCBI Taxonomy" id="341454"/>
    <lineage>
        <taxon>Eukaryota</taxon>
        <taxon>Fungi</taxon>
        <taxon>Dikarya</taxon>
        <taxon>Ascomycota</taxon>
        <taxon>Pezizomycotina</taxon>
        <taxon>Pezizomycetes</taxon>
        <taxon>Pezizales</taxon>
        <taxon>Ascodesmidaceae</taxon>
        <taxon>Ascodesmis</taxon>
    </lineage>
</organism>
<dbReference type="GO" id="GO:0000110">
    <property type="term" value="C:nucleotide-excision repair factor 1 complex"/>
    <property type="evidence" value="ECO:0007669"/>
    <property type="project" value="TreeGrafter"/>
</dbReference>
<dbReference type="GO" id="GO:1901255">
    <property type="term" value="P:nucleotide-excision repair involved in interstrand cross-link repair"/>
    <property type="evidence" value="ECO:0007669"/>
    <property type="project" value="TreeGrafter"/>
</dbReference>
<evidence type="ECO:0000256" key="11">
    <source>
        <dbReference type="SAM" id="MobiDB-lite"/>
    </source>
</evidence>
<dbReference type="GO" id="GO:0006284">
    <property type="term" value="P:base-excision repair"/>
    <property type="evidence" value="ECO:0007669"/>
    <property type="project" value="TreeGrafter"/>
</dbReference>
<feature type="compositionally biased region" description="Polar residues" evidence="11">
    <location>
        <begin position="52"/>
        <end position="61"/>
    </location>
</feature>
<keyword evidence="4" id="KW-0227">DNA damage</keyword>
<evidence type="ECO:0000256" key="8">
    <source>
        <dbReference type="ARBA" id="ARBA00023204"/>
    </source>
</evidence>
<proteinExistence type="inferred from homology"/>
<dbReference type="FunFam" id="3.90.530.10:FF:000003">
    <property type="entry name" value="Dna repair rad14 protein"/>
    <property type="match status" value="1"/>
</dbReference>
<dbReference type="Proteomes" id="UP000298138">
    <property type="component" value="Unassembled WGS sequence"/>
</dbReference>
<keyword evidence="6" id="KW-0862">Zinc</keyword>
<evidence type="ECO:0000256" key="1">
    <source>
        <dbReference type="ARBA" id="ARBA00004123"/>
    </source>
</evidence>
<evidence type="ECO:0000256" key="10">
    <source>
        <dbReference type="ARBA" id="ARBA00072989"/>
    </source>
</evidence>
<evidence type="ECO:0000256" key="7">
    <source>
        <dbReference type="ARBA" id="ARBA00023125"/>
    </source>
</evidence>
<dbReference type="InParanoid" id="A0A4S2N1W9"/>
<dbReference type="InterPro" id="IPR000465">
    <property type="entry name" value="XPA/RAD14"/>
</dbReference>
<dbReference type="Pfam" id="PF05181">
    <property type="entry name" value="XPA_C"/>
    <property type="match status" value="1"/>
</dbReference>
<keyword evidence="5" id="KW-0863">Zinc-finger</keyword>
<feature type="compositionally biased region" description="Pro residues" evidence="11">
    <location>
        <begin position="9"/>
        <end position="21"/>
    </location>
</feature>
<dbReference type="InterPro" id="IPR009061">
    <property type="entry name" value="DNA-bd_dom_put_sf"/>
</dbReference>
<dbReference type="PANTHER" id="PTHR10142:SF0">
    <property type="entry name" value="DNA REPAIR PROTEIN COMPLEMENTING XP-A CELLS"/>
    <property type="match status" value="1"/>
</dbReference>
<keyword evidence="8" id="KW-0234">DNA repair</keyword>
<comment type="similarity">
    <text evidence="2">Belongs to the XPA family.</text>
</comment>